<dbReference type="CDD" id="cd13401">
    <property type="entry name" value="Slt70-like"/>
    <property type="match status" value="1"/>
</dbReference>
<dbReference type="Pfam" id="PF01464">
    <property type="entry name" value="SLT"/>
    <property type="match status" value="1"/>
</dbReference>
<gene>
    <name evidence="5" type="ORF">Y88_1267</name>
</gene>
<dbReference type="PANTHER" id="PTHR37423:SF2">
    <property type="entry name" value="MEMBRANE-BOUND LYTIC MUREIN TRANSGLYCOSYLASE C"/>
    <property type="match status" value="1"/>
</dbReference>
<dbReference type="STRING" id="983920.Y88_1267"/>
<name>F1Z820_9SPHN</name>
<comment type="caution">
    <text evidence="5">The sequence shown here is derived from an EMBL/GenBank/DDBJ whole genome shotgun (WGS) entry which is preliminary data.</text>
</comment>
<dbReference type="Proteomes" id="UP000004728">
    <property type="component" value="Unassembled WGS sequence"/>
</dbReference>
<evidence type="ECO:0000313" key="5">
    <source>
        <dbReference type="EMBL" id="EGD59205.1"/>
    </source>
</evidence>
<dbReference type="InterPro" id="IPR023346">
    <property type="entry name" value="Lysozyme-like_dom_sf"/>
</dbReference>
<dbReference type="AlphaFoldDB" id="F1Z820"/>
<dbReference type="InParanoid" id="F1Z820"/>
<dbReference type="InterPro" id="IPR008258">
    <property type="entry name" value="Transglycosylase_SLT_dom_1"/>
</dbReference>
<accession>F1Z820</accession>
<evidence type="ECO:0000313" key="6">
    <source>
        <dbReference type="Proteomes" id="UP000004728"/>
    </source>
</evidence>
<protein>
    <submittedName>
        <fullName evidence="5">Lytic transglycosylase, catalytic</fullName>
    </submittedName>
</protein>
<evidence type="ECO:0000256" key="2">
    <source>
        <dbReference type="ARBA" id="ARBA00009387"/>
    </source>
</evidence>
<dbReference type="GO" id="GO:0042597">
    <property type="term" value="C:periplasmic space"/>
    <property type="evidence" value="ECO:0007669"/>
    <property type="project" value="InterPro"/>
</dbReference>
<dbReference type="Gene3D" id="1.10.530.10">
    <property type="match status" value="1"/>
</dbReference>
<keyword evidence="3" id="KW-0732">Signal</keyword>
<sequence length="683" mass="73442">MIFAPAFERLRKTMALDKPHGLRRMMTKALVLAPAIAGSVACHASEGGTDGSAWDRARAALISQGQGPMAQAIDRWKLLTTTTRLGFSDYAGFVQSYPGFPDEDRLRRSAESALEHDVPPPATLIAYFDRNPPLTNPGRAQYALALHALGRPEAAAMARAAWRGGVMGDAAETAILTNWGTALTTQDHDARIDALLWTGAVPAAQRLLPWTSPTVRAIAQGRIAALSGGDPYVAAGLPPATLDADPGFVFQRARQLRMSGRVGAEAGYLAGRPLLATQPFDRPHWIGELLAAARGGAAFGDSASTVRIAAGAIDAFAPNEDISQMSFGLRDDYTSLMWLGGTTALWRQGDGVTAANLFRRYADAARTPGTKSRGLYWAGLALTRAGRATEAQAAFADAARYNDQFYGLLALERLGQPVPNFAATPLPQPTPDERARFAALPLTSAVREVAREGDWRTTIRFFKEIAEQQQTPGQHELVAELAENIGRRDLGVIVGQAAETRGYLAFQHIAFPLIPVPPGQTGSWTMIHAIIRQESQFAQNAISHAGARGLMQMMPRTADEQAGKLGLSFSSDALIADPQFNMSVGSAYFDRLRSYFGGSYPLAVAAYNAGAGNVNKWLRANGDPRTGQVEWVDWIELIPIAETRGYVQHVLENAVVYEAMNPDKATYGGPNPLSHFLGKANPG</sequence>
<comment type="similarity">
    <text evidence="2">Belongs to the virb1 family.</text>
</comment>
<evidence type="ECO:0000256" key="1">
    <source>
        <dbReference type="ARBA" id="ARBA00007734"/>
    </source>
</evidence>
<dbReference type="EMBL" id="AEWJ01000037">
    <property type="protein sequence ID" value="EGD59205.1"/>
    <property type="molecule type" value="Genomic_DNA"/>
</dbReference>
<evidence type="ECO:0000256" key="3">
    <source>
        <dbReference type="ARBA" id="ARBA00022729"/>
    </source>
</evidence>
<dbReference type="InterPro" id="IPR008939">
    <property type="entry name" value="Lytic_TGlycosylase_superhlx_U"/>
</dbReference>
<proteinExistence type="inferred from homology"/>
<dbReference type="HOGENOM" id="CLU_015184_0_1_5"/>
<dbReference type="eggNOG" id="COG0741">
    <property type="taxonomic scope" value="Bacteria"/>
</dbReference>
<dbReference type="GO" id="GO:0004553">
    <property type="term" value="F:hydrolase activity, hydrolyzing O-glycosyl compounds"/>
    <property type="evidence" value="ECO:0007669"/>
    <property type="project" value="InterPro"/>
</dbReference>
<dbReference type="PANTHER" id="PTHR37423">
    <property type="entry name" value="SOLUBLE LYTIC MUREIN TRANSGLYCOSYLASE-RELATED"/>
    <property type="match status" value="1"/>
</dbReference>
<feature type="domain" description="Transglycosylase SLT" evidence="4">
    <location>
        <begin position="523"/>
        <end position="624"/>
    </location>
</feature>
<comment type="similarity">
    <text evidence="1">Belongs to the transglycosylase Slt family.</text>
</comment>
<evidence type="ECO:0000259" key="4">
    <source>
        <dbReference type="Pfam" id="PF01464"/>
    </source>
</evidence>
<keyword evidence="6" id="KW-1185">Reference proteome</keyword>
<dbReference type="Gene3D" id="1.25.20.10">
    <property type="entry name" value="Bacterial muramidases"/>
    <property type="match status" value="1"/>
</dbReference>
<organism evidence="5 6">
    <name type="scientific">Novosphingobium nitrogenifigens DSM 19370</name>
    <dbReference type="NCBI Taxonomy" id="983920"/>
    <lineage>
        <taxon>Bacteria</taxon>
        <taxon>Pseudomonadati</taxon>
        <taxon>Pseudomonadota</taxon>
        <taxon>Alphaproteobacteria</taxon>
        <taxon>Sphingomonadales</taxon>
        <taxon>Sphingomonadaceae</taxon>
        <taxon>Novosphingobium</taxon>
    </lineage>
</organism>
<dbReference type="SUPFAM" id="SSF53955">
    <property type="entry name" value="Lysozyme-like"/>
    <property type="match status" value="1"/>
</dbReference>
<dbReference type="SUPFAM" id="SSF48435">
    <property type="entry name" value="Bacterial muramidases"/>
    <property type="match status" value="1"/>
</dbReference>
<reference evidence="5 6" key="1">
    <citation type="journal article" date="2012" name="J. Bacteriol.">
        <title>Draft Genome Sequence of Novosphingobium nitrogenifigens Y88T.</title>
        <authorList>
            <person name="Strabala T.J."/>
            <person name="Macdonald L."/>
            <person name="Liu V."/>
            <person name="Smit A.M."/>
        </authorList>
    </citation>
    <scope>NUCLEOTIDE SEQUENCE [LARGE SCALE GENOMIC DNA]</scope>
    <source>
        <strain evidence="5 6">DSM 19370</strain>
    </source>
</reference>